<protein>
    <submittedName>
        <fullName evidence="3">NifU family protein</fullName>
    </submittedName>
</protein>
<comment type="similarity">
    <text evidence="1">Belongs to the NifU family.</text>
</comment>
<feature type="domain" description="Scaffold protein Nfu/NifU N-terminal" evidence="2">
    <location>
        <begin position="6"/>
        <end position="92"/>
    </location>
</feature>
<name>A0ABX1CZF2_9FLAO</name>
<dbReference type="Pfam" id="PF08712">
    <property type="entry name" value="Nfu_N"/>
    <property type="match status" value="2"/>
</dbReference>
<keyword evidence="4" id="KW-1185">Reference proteome</keyword>
<dbReference type="Gene3D" id="3.30.1370.70">
    <property type="entry name" value="Scaffold protein Nfu/NifU, N-terminal domain"/>
    <property type="match status" value="2"/>
</dbReference>
<evidence type="ECO:0000313" key="4">
    <source>
        <dbReference type="Proteomes" id="UP000703674"/>
    </source>
</evidence>
<dbReference type="Gene3D" id="3.30.300.130">
    <property type="entry name" value="Fe-S cluster assembly (FSCA)"/>
    <property type="match status" value="1"/>
</dbReference>
<dbReference type="InterPro" id="IPR001075">
    <property type="entry name" value="NIF_FeS_clus_asmbl_NifU_C"/>
</dbReference>
<dbReference type="SUPFAM" id="SSF110836">
    <property type="entry name" value="Hypothetical protein SAV1430"/>
    <property type="match status" value="2"/>
</dbReference>
<dbReference type="Pfam" id="PF01106">
    <property type="entry name" value="NifU"/>
    <property type="match status" value="1"/>
</dbReference>
<accession>A0ABX1CZF2</accession>
<dbReference type="PANTHER" id="PTHR11178:SF1">
    <property type="entry name" value="NFU1 IRON-SULFUR CLUSTER SCAFFOLD HOMOLOG, MITOCHONDRIAL"/>
    <property type="match status" value="1"/>
</dbReference>
<sequence>MQQINISIQPTTKPSIVKFEANTFLTKHETFEFHNIEEAQRSPLAQQLFHLPFIKTVYIAQNFVAIEKYNIVHWKDVQQEIAEQIQAFLNNGGQVITPSSEELKKLPATVYAESTPNPGVMKFVSNRKLVLQTVEFKNIDDAKDAPLARALFHFPFVKEVFIDENYLSITKYDIAEWNDITQELREFIREYLEQGKDVLTEDGIQPTPATPEGPSTPVAALQLDDTSKEIVAILDEYIKPAVASDGGNILFESYDEKEKVVKVILQGACSGCPSSTFTLKNGIETMLKEMLQGRVERVEAING</sequence>
<dbReference type="EMBL" id="JAAVJR010000006">
    <property type="protein sequence ID" value="NJW53637.1"/>
    <property type="molecule type" value="Genomic_DNA"/>
</dbReference>
<evidence type="ECO:0000313" key="3">
    <source>
        <dbReference type="EMBL" id="NJW53637.1"/>
    </source>
</evidence>
<evidence type="ECO:0000259" key="2">
    <source>
        <dbReference type="SMART" id="SM00932"/>
    </source>
</evidence>
<dbReference type="InterPro" id="IPR034904">
    <property type="entry name" value="FSCA_dom_sf"/>
</dbReference>
<organism evidence="3 4">
    <name type="scientific">Salinimicrobium oceani</name>
    <dbReference type="NCBI Taxonomy" id="2722702"/>
    <lineage>
        <taxon>Bacteria</taxon>
        <taxon>Pseudomonadati</taxon>
        <taxon>Bacteroidota</taxon>
        <taxon>Flavobacteriia</taxon>
        <taxon>Flavobacteriales</taxon>
        <taxon>Flavobacteriaceae</taxon>
        <taxon>Salinimicrobium</taxon>
    </lineage>
</organism>
<evidence type="ECO:0000256" key="1">
    <source>
        <dbReference type="ARBA" id="ARBA00006420"/>
    </source>
</evidence>
<comment type="caution">
    <text evidence="3">The sequence shown here is derived from an EMBL/GenBank/DDBJ whole genome shotgun (WGS) entry which is preliminary data.</text>
</comment>
<dbReference type="PANTHER" id="PTHR11178">
    <property type="entry name" value="IRON-SULFUR CLUSTER SCAFFOLD PROTEIN NFU-RELATED"/>
    <property type="match status" value="1"/>
</dbReference>
<dbReference type="Proteomes" id="UP000703674">
    <property type="component" value="Unassembled WGS sequence"/>
</dbReference>
<reference evidence="3 4" key="1">
    <citation type="submission" date="2020-03" db="EMBL/GenBank/DDBJ databases">
        <title>Salinimicrobium sp. nov, isolated from SCS.</title>
        <authorList>
            <person name="Cao W.R."/>
        </authorList>
    </citation>
    <scope>NUCLEOTIDE SEQUENCE [LARGE SCALE GENOMIC DNA]</scope>
    <source>
        <strain evidence="4">J15B91</strain>
    </source>
</reference>
<dbReference type="SMART" id="SM00932">
    <property type="entry name" value="Nfu_N"/>
    <property type="match status" value="2"/>
</dbReference>
<dbReference type="InterPro" id="IPR036498">
    <property type="entry name" value="Nfu/NifU_N_sf"/>
</dbReference>
<dbReference type="SUPFAM" id="SSF117916">
    <property type="entry name" value="Fe-S cluster assembly (FSCA) domain-like"/>
    <property type="match status" value="1"/>
</dbReference>
<gene>
    <name evidence="3" type="ORF">HC175_11980</name>
</gene>
<dbReference type="InterPro" id="IPR014824">
    <property type="entry name" value="Nfu/NifU_N"/>
</dbReference>
<feature type="domain" description="Scaffold protein Nfu/NifU N-terminal" evidence="2">
    <location>
        <begin position="110"/>
        <end position="195"/>
    </location>
</feature>
<proteinExistence type="inferred from homology"/>
<dbReference type="RefSeq" id="WP_168138740.1">
    <property type="nucleotide sequence ID" value="NZ_JAAVJR010000006.1"/>
</dbReference>